<evidence type="ECO:0000313" key="2">
    <source>
        <dbReference type="Proteomes" id="UP000001430"/>
    </source>
</evidence>
<sequence>MLCRQPEEPLKLLNEYEYKIPKIWFYEIKGVQDVATVEEIKTANNLTSSRSKIFLETRAYLRQSLSTLFDLDPLEIPINAQPGEPPTLPSGMGNISLSHCKDAITIVWHKSKIGIDIERKDRDFNHKKFAEKYFFHTNKSNHSNYLTKNMILNQWCAVEAAIKWDHGKLAEDINHWQFFEKPKELIHNKKNIHLNYSQINFHYWTIALAYEEKTSFNPEIICCSKNF</sequence>
<gene>
    <name evidence="1" type="ordered locus">P9301_00901</name>
</gene>
<dbReference type="GO" id="GO:0008897">
    <property type="term" value="F:holo-[acyl-carrier-protein] synthase activity"/>
    <property type="evidence" value="ECO:0007669"/>
    <property type="project" value="InterPro"/>
</dbReference>
<dbReference type="Proteomes" id="UP000001430">
    <property type="component" value="Chromosome"/>
</dbReference>
<organism evidence="1 2">
    <name type="scientific">Prochlorococcus marinus (strain MIT 9301)</name>
    <dbReference type="NCBI Taxonomy" id="167546"/>
    <lineage>
        <taxon>Bacteria</taxon>
        <taxon>Bacillati</taxon>
        <taxon>Cyanobacteriota</taxon>
        <taxon>Cyanophyceae</taxon>
        <taxon>Synechococcales</taxon>
        <taxon>Prochlorococcaceae</taxon>
        <taxon>Prochlorococcus</taxon>
    </lineage>
</organism>
<dbReference type="SUPFAM" id="SSF56214">
    <property type="entry name" value="4'-phosphopantetheinyl transferase"/>
    <property type="match status" value="1"/>
</dbReference>
<dbReference type="EMBL" id="CP000576">
    <property type="protein sequence ID" value="ABO16713.1"/>
    <property type="molecule type" value="Genomic_DNA"/>
</dbReference>
<dbReference type="KEGG" id="pmg:P9301_00901"/>
<evidence type="ECO:0000313" key="1">
    <source>
        <dbReference type="EMBL" id="ABO16713.1"/>
    </source>
</evidence>
<name>A3PAD8_PROM0</name>
<dbReference type="eggNOG" id="COG2091">
    <property type="taxonomic scope" value="Bacteria"/>
</dbReference>
<protein>
    <submittedName>
        <fullName evidence="1">Possible 4'-phosphopantetheinyl transferase family protein</fullName>
    </submittedName>
</protein>
<keyword evidence="1" id="KW-0808">Transferase</keyword>
<dbReference type="HOGENOM" id="CLU_110271_0_0_3"/>
<keyword evidence="2" id="KW-1185">Reference proteome</keyword>
<dbReference type="InterPro" id="IPR037143">
    <property type="entry name" value="4-PPantetheinyl_Trfase_dom_sf"/>
</dbReference>
<dbReference type="GO" id="GO:0000287">
    <property type="term" value="F:magnesium ion binding"/>
    <property type="evidence" value="ECO:0007669"/>
    <property type="project" value="InterPro"/>
</dbReference>
<dbReference type="AlphaFoldDB" id="A3PAD8"/>
<dbReference type="Gene3D" id="3.90.470.20">
    <property type="entry name" value="4'-phosphopantetheinyl transferase domain"/>
    <property type="match status" value="1"/>
</dbReference>
<reference evidence="1 2" key="1">
    <citation type="journal article" date="2007" name="PLoS Genet.">
        <title>Patterns and implications of gene gain and loss in the evolution of Prochlorococcus.</title>
        <authorList>
            <person name="Kettler G.C."/>
            <person name="Martiny A.C."/>
            <person name="Huang K."/>
            <person name="Zucker J."/>
            <person name="Coleman M.L."/>
            <person name="Rodrigue S."/>
            <person name="Chen F."/>
            <person name="Lapidus A."/>
            <person name="Ferriera S."/>
            <person name="Johnson J."/>
            <person name="Steglich C."/>
            <person name="Church G.M."/>
            <person name="Richardson P."/>
            <person name="Chisholm S.W."/>
        </authorList>
    </citation>
    <scope>NUCLEOTIDE SEQUENCE [LARGE SCALE GENOMIC DNA]</scope>
    <source>
        <strain evidence="1 2">MIT 9301</strain>
    </source>
</reference>
<dbReference type="STRING" id="167546.P9301_00901"/>
<proteinExistence type="predicted"/>
<accession>A3PAD8</accession>